<dbReference type="PANTHER" id="PTHR47599">
    <property type="entry name" value="CELL-TO-CELL MOVEMENT PROTEIN"/>
    <property type="match status" value="1"/>
</dbReference>
<dbReference type="OMA" id="IPDETKH"/>
<sequence>MSSFIRSFSRRFAIKAPSSSSTNHNFLIEQSQTPEEIPPKNNIFEEEVCFEDINQAIDNWEIPKIPLDELYIPDETKHVRSSDYIIKTVENNIPLDPQVGEEFHLLTKQSVAEHARKYKYLHIGCVQVVVKPLIREGLNASILMCLRDIRHNDFQDSLIGAIETSLGHGHVYFNCFPNKTVSLLDRNVLDSLFLKHRLHGFPNFPPR</sequence>
<dbReference type="PANTHER" id="PTHR47599:SF4">
    <property type="entry name" value="POLYPROTEIN"/>
    <property type="match status" value="1"/>
</dbReference>
<dbReference type="Pfam" id="PF01107">
    <property type="entry name" value="MP"/>
    <property type="match status" value="1"/>
</dbReference>
<dbReference type="InterPro" id="IPR051596">
    <property type="entry name" value="Caulimoviridae_Movement"/>
</dbReference>
<dbReference type="Proteomes" id="UP000075243">
    <property type="component" value="Unassembled WGS sequence"/>
</dbReference>
<organism evidence="1 2">
    <name type="scientific">Cajanus cajan</name>
    <name type="common">Pigeon pea</name>
    <name type="synonym">Cajanus indicus</name>
    <dbReference type="NCBI Taxonomy" id="3821"/>
    <lineage>
        <taxon>Eukaryota</taxon>
        <taxon>Viridiplantae</taxon>
        <taxon>Streptophyta</taxon>
        <taxon>Embryophyta</taxon>
        <taxon>Tracheophyta</taxon>
        <taxon>Spermatophyta</taxon>
        <taxon>Magnoliopsida</taxon>
        <taxon>eudicotyledons</taxon>
        <taxon>Gunneridae</taxon>
        <taxon>Pentapetalae</taxon>
        <taxon>rosids</taxon>
        <taxon>fabids</taxon>
        <taxon>Fabales</taxon>
        <taxon>Fabaceae</taxon>
        <taxon>Papilionoideae</taxon>
        <taxon>50 kb inversion clade</taxon>
        <taxon>NPAAA clade</taxon>
        <taxon>indigoferoid/millettioid clade</taxon>
        <taxon>Phaseoleae</taxon>
        <taxon>Cajanus</taxon>
    </lineage>
</organism>
<dbReference type="AlphaFoldDB" id="A0A151RKG7"/>
<dbReference type="Gramene" id="C.cajan_33454.t">
    <property type="protein sequence ID" value="C.cajan_33454.t.cds1"/>
    <property type="gene ID" value="C.cajan_33454"/>
</dbReference>
<evidence type="ECO:0000313" key="1">
    <source>
        <dbReference type="EMBL" id="KYP43051.1"/>
    </source>
</evidence>
<proteinExistence type="predicted"/>
<dbReference type="EMBL" id="KQ483687">
    <property type="protein sequence ID" value="KYP43051.1"/>
    <property type="molecule type" value="Genomic_DNA"/>
</dbReference>
<gene>
    <name evidence="1" type="ORF">KK1_035546</name>
</gene>
<evidence type="ECO:0000313" key="2">
    <source>
        <dbReference type="Proteomes" id="UP000075243"/>
    </source>
</evidence>
<keyword evidence="2" id="KW-1185">Reference proteome</keyword>
<accession>A0A151RKG7</accession>
<name>A0A151RKG7_CAJCA</name>
<protein>
    <submittedName>
        <fullName evidence="1">Movement protein</fullName>
    </submittedName>
</protein>
<dbReference type="InterPro" id="IPR028919">
    <property type="entry name" value="Viral_movement"/>
</dbReference>
<reference evidence="1" key="1">
    <citation type="journal article" date="2012" name="Nat. Biotechnol.">
        <title>Draft genome sequence of pigeonpea (Cajanus cajan), an orphan legume crop of resource-poor farmers.</title>
        <authorList>
            <person name="Varshney R.K."/>
            <person name="Chen W."/>
            <person name="Li Y."/>
            <person name="Bharti A.K."/>
            <person name="Saxena R.K."/>
            <person name="Schlueter J.A."/>
            <person name="Donoghue M.T."/>
            <person name="Azam S."/>
            <person name="Fan G."/>
            <person name="Whaley A.M."/>
            <person name="Farmer A.D."/>
            <person name="Sheridan J."/>
            <person name="Iwata A."/>
            <person name="Tuteja R."/>
            <person name="Penmetsa R.V."/>
            <person name="Wu W."/>
            <person name="Upadhyaya H.D."/>
            <person name="Yang S.P."/>
            <person name="Shah T."/>
            <person name="Saxena K.B."/>
            <person name="Michael T."/>
            <person name="McCombie W.R."/>
            <person name="Yang B."/>
            <person name="Zhang G."/>
            <person name="Yang H."/>
            <person name="Wang J."/>
            <person name="Spillane C."/>
            <person name="Cook D.R."/>
            <person name="May G.D."/>
            <person name="Xu X."/>
            <person name="Jackson S.A."/>
        </authorList>
    </citation>
    <scope>NUCLEOTIDE SEQUENCE [LARGE SCALE GENOMIC DNA]</scope>
</reference>